<accession>B9L481</accession>
<name>B9L481_THERP</name>
<organism evidence="1 2">
    <name type="scientific">Thermomicrobium roseum (strain ATCC 27502 / DSM 5159 / P-2)</name>
    <dbReference type="NCBI Taxonomy" id="309801"/>
    <lineage>
        <taxon>Bacteria</taxon>
        <taxon>Pseudomonadati</taxon>
        <taxon>Thermomicrobiota</taxon>
        <taxon>Thermomicrobia</taxon>
        <taxon>Thermomicrobiales</taxon>
        <taxon>Thermomicrobiaceae</taxon>
        <taxon>Thermomicrobium</taxon>
    </lineage>
</organism>
<dbReference type="EMBL" id="CP001276">
    <property type="protein sequence ID" value="ACM06862.1"/>
    <property type="molecule type" value="Genomic_DNA"/>
</dbReference>
<evidence type="ECO:0000313" key="2">
    <source>
        <dbReference type="Proteomes" id="UP000000447"/>
    </source>
</evidence>
<proteinExistence type="predicted"/>
<protein>
    <submittedName>
        <fullName evidence="1">Uncharacterized protein</fullName>
    </submittedName>
</protein>
<keyword evidence="2" id="KW-1185">Reference proteome</keyword>
<geneLocation type="plasmid" evidence="2">
    <name>Tros</name>
</geneLocation>
<gene>
    <name evidence="1" type="ordered locus">trd_A0595</name>
</gene>
<dbReference type="AlphaFoldDB" id="B9L481"/>
<dbReference type="Proteomes" id="UP000000447">
    <property type="component" value="Plasmid unnamed"/>
</dbReference>
<evidence type="ECO:0000313" key="1">
    <source>
        <dbReference type="EMBL" id="ACM06862.1"/>
    </source>
</evidence>
<dbReference type="KEGG" id="tro:trd_A0595"/>
<reference evidence="1 2" key="1">
    <citation type="journal article" date="2009" name="PLoS ONE">
        <title>Complete genome sequence of the aerobic CO-oxidizing thermophile Thermomicrobium roseum.</title>
        <authorList>
            <person name="Wu D."/>
            <person name="Raymond J."/>
            <person name="Wu M."/>
            <person name="Chatterji S."/>
            <person name="Ren Q."/>
            <person name="Graham J.E."/>
            <person name="Bryant D.A."/>
            <person name="Robb F."/>
            <person name="Colman A."/>
            <person name="Tallon L.J."/>
            <person name="Badger J.H."/>
            <person name="Madupu R."/>
            <person name="Ward N.L."/>
            <person name="Eisen J.A."/>
        </authorList>
    </citation>
    <scope>NUCLEOTIDE SEQUENCE [LARGE SCALE GENOMIC DNA]</scope>
    <source>
        <strain evidence="2">ATCC 27502 / DSM 5159 / P-2</strain>
        <plasmid evidence="1">unnamed</plasmid>
    </source>
</reference>
<dbReference type="HOGENOM" id="CLU_3206387_0_0_0"/>
<sequence>MVARQIARGRTPARVAQAVIDRCAARRRAACVRRVLRCVLWADRR</sequence>
<keyword evidence="1" id="KW-0614">Plasmid</keyword>